<feature type="transmembrane region" description="Helical" evidence="1">
    <location>
        <begin position="74"/>
        <end position="95"/>
    </location>
</feature>
<evidence type="ECO:0000313" key="4">
    <source>
        <dbReference type="Proteomes" id="UP000636800"/>
    </source>
</evidence>
<feature type="signal peptide" evidence="2">
    <location>
        <begin position="1"/>
        <end position="25"/>
    </location>
</feature>
<feature type="transmembrane region" description="Helical" evidence="1">
    <location>
        <begin position="43"/>
        <end position="62"/>
    </location>
</feature>
<name>A0A835PRU4_VANPL</name>
<evidence type="ECO:0000256" key="1">
    <source>
        <dbReference type="SAM" id="Phobius"/>
    </source>
</evidence>
<evidence type="ECO:0000313" key="3">
    <source>
        <dbReference type="EMBL" id="KAG0457783.1"/>
    </source>
</evidence>
<feature type="chain" id="PRO_5032957772" evidence="2">
    <location>
        <begin position="26"/>
        <end position="132"/>
    </location>
</feature>
<dbReference type="AlphaFoldDB" id="A0A835PRU4"/>
<dbReference type="Pfam" id="PF06376">
    <property type="entry name" value="AGP"/>
    <property type="match status" value="1"/>
</dbReference>
<dbReference type="PANTHER" id="PTHR33374">
    <property type="entry name" value="ARABINOGALACTAN PROTEIN 20"/>
    <property type="match status" value="1"/>
</dbReference>
<keyword evidence="1" id="KW-0472">Membrane</keyword>
<keyword evidence="4" id="KW-1185">Reference proteome</keyword>
<keyword evidence="1" id="KW-1133">Transmembrane helix</keyword>
<organism evidence="3 4">
    <name type="scientific">Vanilla planifolia</name>
    <name type="common">Vanilla</name>
    <dbReference type="NCBI Taxonomy" id="51239"/>
    <lineage>
        <taxon>Eukaryota</taxon>
        <taxon>Viridiplantae</taxon>
        <taxon>Streptophyta</taxon>
        <taxon>Embryophyta</taxon>
        <taxon>Tracheophyta</taxon>
        <taxon>Spermatophyta</taxon>
        <taxon>Magnoliopsida</taxon>
        <taxon>Liliopsida</taxon>
        <taxon>Asparagales</taxon>
        <taxon>Orchidaceae</taxon>
        <taxon>Vanilloideae</taxon>
        <taxon>Vanilleae</taxon>
        <taxon>Vanilla</taxon>
    </lineage>
</organism>
<dbReference type="Proteomes" id="UP000636800">
    <property type="component" value="Chromosome 12"/>
</dbReference>
<evidence type="ECO:0000256" key="2">
    <source>
        <dbReference type="SAM" id="SignalP"/>
    </source>
</evidence>
<sequence length="132" mass="14748">MNAIRAYALFFVAIFFSGLMQLSNGQASSKPSQLFDGKTIDLGIAYVITVFFFVSFSMLGVYQSLQLMYRFQMNAIRAYAFFFAAFFFSGLMQLAHGQAVSKPSQLFDGKTIDLGIAYVLMLAALLITYIIH</sequence>
<comment type="caution">
    <text evidence="3">The sequence shown here is derived from an EMBL/GenBank/DDBJ whole genome shotgun (WGS) entry which is preliminary data.</text>
</comment>
<dbReference type="EMBL" id="JADCNL010000012">
    <property type="protein sequence ID" value="KAG0457783.1"/>
    <property type="molecule type" value="Genomic_DNA"/>
</dbReference>
<feature type="transmembrane region" description="Helical" evidence="1">
    <location>
        <begin position="115"/>
        <end position="131"/>
    </location>
</feature>
<protein>
    <submittedName>
        <fullName evidence="3">Uncharacterized protein</fullName>
    </submittedName>
</protein>
<proteinExistence type="predicted"/>
<dbReference type="InterPro" id="IPR009424">
    <property type="entry name" value="AGP16/20/22/41"/>
</dbReference>
<keyword evidence="1" id="KW-0812">Transmembrane</keyword>
<accession>A0A835PRU4</accession>
<gene>
    <name evidence="3" type="ORF">HPP92_022940</name>
</gene>
<reference evidence="3 4" key="1">
    <citation type="journal article" date="2020" name="Nat. Food">
        <title>A phased Vanilla planifolia genome enables genetic improvement of flavour and production.</title>
        <authorList>
            <person name="Hasing T."/>
            <person name="Tang H."/>
            <person name="Brym M."/>
            <person name="Khazi F."/>
            <person name="Huang T."/>
            <person name="Chambers A.H."/>
        </authorList>
    </citation>
    <scope>NUCLEOTIDE SEQUENCE [LARGE SCALE GENOMIC DNA]</scope>
    <source>
        <tissue evidence="3">Leaf</tissue>
    </source>
</reference>
<keyword evidence="2" id="KW-0732">Signal</keyword>